<dbReference type="AlphaFoldDB" id="A0A0K2VFX8"/>
<feature type="chain" id="PRO_5005489462" evidence="1">
    <location>
        <begin position="23"/>
        <end position="127"/>
    </location>
</feature>
<accession>A0A0K2VFX8</accession>
<protein>
    <submittedName>
        <fullName evidence="2">Uncharacterized protein</fullName>
    </submittedName>
</protein>
<evidence type="ECO:0000313" key="2">
    <source>
        <dbReference type="EMBL" id="CDW49097.1"/>
    </source>
</evidence>
<reference evidence="2" key="1">
    <citation type="submission" date="2014-05" db="EMBL/GenBank/DDBJ databases">
        <authorList>
            <person name="Chronopoulou M."/>
        </authorList>
    </citation>
    <scope>NUCLEOTIDE SEQUENCE</scope>
    <source>
        <tissue evidence="2">Whole organism</tissue>
    </source>
</reference>
<sequence>MTLKKIFLTIICILPLIPLITSMELRGSQRNCLCQCIPLQYIDGRGILHGNCESTNDGALWCYVKYQKSSPCGDLVKSDIFQDRYWSYHACTTPVEDSSICKDTVIPLFFLGAYGGSRRDSQPKDVP</sequence>
<proteinExistence type="predicted"/>
<name>A0A0K2VFX8_LEPSM</name>
<organism evidence="2">
    <name type="scientific">Lepeophtheirus salmonis</name>
    <name type="common">Salmon louse</name>
    <name type="synonym">Caligus salmonis</name>
    <dbReference type="NCBI Taxonomy" id="72036"/>
    <lineage>
        <taxon>Eukaryota</taxon>
        <taxon>Metazoa</taxon>
        <taxon>Ecdysozoa</taxon>
        <taxon>Arthropoda</taxon>
        <taxon>Crustacea</taxon>
        <taxon>Multicrustacea</taxon>
        <taxon>Hexanauplia</taxon>
        <taxon>Copepoda</taxon>
        <taxon>Siphonostomatoida</taxon>
        <taxon>Caligidae</taxon>
        <taxon>Lepeophtheirus</taxon>
    </lineage>
</organism>
<dbReference type="EMBL" id="HACA01031736">
    <property type="protein sequence ID" value="CDW49097.1"/>
    <property type="molecule type" value="Transcribed_RNA"/>
</dbReference>
<keyword evidence="1" id="KW-0732">Signal</keyword>
<evidence type="ECO:0000256" key="1">
    <source>
        <dbReference type="SAM" id="SignalP"/>
    </source>
</evidence>
<feature type="signal peptide" evidence="1">
    <location>
        <begin position="1"/>
        <end position="22"/>
    </location>
</feature>